<evidence type="ECO:0000313" key="3">
    <source>
        <dbReference type="Proteomes" id="UP000233837"/>
    </source>
</evidence>
<dbReference type="Proteomes" id="UP000233837">
    <property type="component" value="Unassembled WGS sequence"/>
</dbReference>
<gene>
    <name evidence="2" type="ORF">MA16_Dca021990</name>
</gene>
<protein>
    <submittedName>
        <fullName evidence="2">Uncharacterized protein</fullName>
    </submittedName>
</protein>
<accession>A0A2I0X9U0</accession>
<evidence type="ECO:0000313" key="2">
    <source>
        <dbReference type="EMBL" id="PKU84688.1"/>
    </source>
</evidence>
<keyword evidence="3" id="KW-1185">Reference proteome</keyword>
<reference evidence="2 3" key="2">
    <citation type="journal article" date="2017" name="Nature">
        <title>The Apostasia genome and the evolution of orchids.</title>
        <authorList>
            <person name="Zhang G.Q."/>
            <person name="Liu K.W."/>
            <person name="Li Z."/>
            <person name="Lohaus R."/>
            <person name="Hsiao Y.Y."/>
            <person name="Niu S.C."/>
            <person name="Wang J.Y."/>
            <person name="Lin Y.C."/>
            <person name="Xu Q."/>
            <person name="Chen L.J."/>
            <person name="Yoshida K."/>
            <person name="Fujiwara S."/>
            <person name="Wang Z.W."/>
            <person name="Zhang Y.Q."/>
            <person name="Mitsuda N."/>
            <person name="Wang M."/>
            <person name="Liu G.H."/>
            <person name="Pecoraro L."/>
            <person name="Huang H.X."/>
            <person name="Xiao X.J."/>
            <person name="Lin M."/>
            <person name="Wu X.Y."/>
            <person name="Wu W.L."/>
            <person name="Chen Y.Y."/>
            <person name="Chang S.B."/>
            <person name="Sakamoto S."/>
            <person name="Ohme-Takagi M."/>
            <person name="Yagi M."/>
            <person name="Zeng S.J."/>
            <person name="Shen C.Y."/>
            <person name="Yeh C.M."/>
            <person name="Luo Y.B."/>
            <person name="Tsai W.C."/>
            <person name="Van de Peer Y."/>
            <person name="Liu Z.J."/>
        </authorList>
    </citation>
    <scope>NUCLEOTIDE SEQUENCE [LARGE SCALE GENOMIC DNA]</scope>
    <source>
        <tissue evidence="2">The whole plant</tissue>
    </source>
</reference>
<proteinExistence type="predicted"/>
<name>A0A2I0X9U0_9ASPA</name>
<dbReference type="AlphaFoldDB" id="A0A2I0X9U0"/>
<evidence type="ECO:0000256" key="1">
    <source>
        <dbReference type="SAM" id="MobiDB-lite"/>
    </source>
</evidence>
<reference evidence="2 3" key="1">
    <citation type="journal article" date="2016" name="Sci. Rep.">
        <title>The Dendrobium catenatum Lindl. genome sequence provides insights into polysaccharide synthase, floral development and adaptive evolution.</title>
        <authorList>
            <person name="Zhang G.Q."/>
            <person name="Xu Q."/>
            <person name="Bian C."/>
            <person name="Tsai W.C."/>
            <person name="Yeh C.M."/>
            <person name="Liu K.W."/>
            <person name="Yoshida K."/>
            <person name="Zhang L.S."/>
            <person name="Chang S.B."/>
            <person name="Chen F."/>
            <person name="Shi Y."/>
            <person name="Su Y.Y."/>
            <person name="Zhang Y.Q."/>
            <person name="Chen L.J."/>
            <person name="Yin Y."/>
            <person name="Lin M."/>
            <person name="Huang H."/>
            <person name="Deng H."/>
            <person name="Wang Z.W."/>
            <person name="Zhu S.L."/>
            <person name="Zhao X."/>
            <person name="Deng C."/>
            <person name="Niu S.C."/>
            <person name="Huang J."/>
            <person name="Wang M."/>
            <person name="Liu G.H."/>
            <person name="Yang H.J."/>
            <person name="Xiao X.J."/>
            <person name="Hsiao Y.Y."/>
            <person name="Wu W.L."/>
            <person name="Chen Y.Y."/>
            <person name="Mitsuda N."/>
            <person name="Ohme-Takagi M."/>
            <person name="Luo Y.B."/>
            <person name="Van de Peer Y."/>
            <person name="Liu Z.J."/>
        </authorList>
    </citation>
    <scope>NUCLEOTIDE SEQUENCE [LARGE SCALE GENOMIC DNA]</scope>
    <source>
        <tissue evidence="2">The whole plant</tissue>
    </source>
</reference>
<sequence length="139" mass="14836">MVPEVDSVAVNVEITAGLPVDVVNTNGVVKVLENAEGGVEGYVPAAVDLGGIEAVCPSLVLEDGIQIVNSFVEIPVKEVDTLVMADCVGKSSGKEIRNQNNWLIDSSSEEAYSEFSESDNDFTLERSSNATRGRGHRRI</sequence>
<organism evidence="2 3">
    <name type="scientific">Dendrobium catenatum</name>
    <dbReference type="NCBI Taxonomy" id="906689"/>
    <lineage>
        <taxon>Eukaryota</taxon>
        <taxon>Viridiplantae</taxon>
        <taxon>Streptophyta</taxon>
        <taxon>Embryophyta</taxon>
        <taxon>Tracheophyta</taxon>
        <taxon>Spermatophyta</taxon>
        <taxon>Magnoliopsida</taxon>
        <taxon>Liliopsida</taxon>
        <taxon>Asparagales</taxon>
        <taxon>Orchidaceae</taxon>
        <taxon>Epidendroideae</taxon>
        <taxon>Malaxideae</taxon>
        <taxon>Dendrobiinae</taxon>
        <taxon>Dendrobium</taxon>
    </lineage>
</organism>
<feature type="region of interest" description="Disordered" evidence="1">
    <location>
        <begin position="116"/>
        <end position="139"/>
    </location>
</feature>
<dbReference type="EMBL" id="KZ502036">
    <property type="protein sequence ID" value="PKU84688.1"/>
    <property type="molecule type" value="Genomic_DNA"/>
</dbReference>